<gene>
    <name evidence="1" type="ORF">LCGC14_0944770</name>
</gene>
<accession>A0A0F9P550</accession>
<organism evidence="1">
    <name type="scientific">marine sediment metagenome</name>
    <dbReference type="NCBI Taxonomy" id="412755"/>
    <lineage>
        <taxon>unclassified sequences</taxon>
        <taxon>metagenomes</taxon>
        <taxon>ecological metagenomes</taxon>
    </lineage>
</organism>
<evidence type="ECO:0000313" key="1">
    <source>
        <dbReference type="EMBL" id="KKN19542.1"/>
    </source>
</evidence>
<reference evidence="1" key="1">
    <citation type="journal article" date="2015" name="Nature">
        <title>Complex archaea that bridge the gap between prokaryotes and eukaryotes.</title>
        <authorList>
            <person name="Spang A."/>
            <person name="Saw J.H."/>
            <person name="Jorgensen S.L."/>
            <person name="Zaremba-Niedzwiedzka K."/>
            <person name="Martijn J."/>
            <person name="Lind A.E."/>
            <person name="van Eijk R."/>
            <person name="Schleper C."/>
            <person name="Guy L."/>
            <person name="Ettema T.J."/>
        </authorList>
    </citation>
    <scope>NUCLEOTIDE SEQUENCE</scope>
</reference>
<protein>
    <submittedName>
        <fullName evidence="1">Uncharacterized protein</fullName>
    </submittedName>
</protein>
<dbReference type="AlphaFoldDB" id="A0A0F9P550"/>
<dbReference type="EMBL" id="LAZR01003325">
    <property type="protein sequence ID" value="KKN19542.1"/>
    <property type="molecule type" value="Genomic_DNA"/>
</dbReference>
<name>A0A0F9P550_9ZZZZ</name>
<comment type="caution">
    <text evidence="1">The sequence shown here is derived from an EMBL/GenBank/DDBJ whole genome shotgun (WGS) entry which is preliminary data.</text>
</comment>
<proteinExistence type="predicted"/>
<sequence length="123" mass="14068">MAQSAKRKGKRQMKLKWYQYVLGLFQSIALVYKCGGFEKAGIYLEKEHDRLMKELATARIAGVRLQNINKLLKALNETVKAGVDFGQWEIKLMKLEGVELQVCLEAFMSELLDAIMARAKEEN</sequence>